<gene>
    <name evidence="3" type="ORF">DZD52_18790</name>
</gene>
<organism evidence="3 4">
    <name type="scientific">Xanthomonas nasturtii</name>
    <dbReference type="NCBI Taxonomy" id="1843581"/>
    <lineage>
        <taxon>Bacteria</taxon>
        <taxon>Pseudomonadati</taxon>
        <taxon>Pseudomonadota</taxon>
        <taxon>Gammaproteobacteria</taxon>
        <taxon>Lysobacterales</taxon>
        <taxon>Lysobacteraceae</taxon>
        <taxon>Xanthomonas</taxon>
    </lineage>
</organism>
<name>A0A3E1KER5_9XANT</name>
<comment type="caution">
    <text evidence="3">The sequence shown here is derived from an EMBL/GenBank/DDBJ whole genome shotgun (WGS) entry which is preliminary data.</text>
</comment>
<keyword evidence="2" id="KW-0812">Transmembrane</keyword>
<keyword evidence="2" id="KW-0472">Membrane</keyword>
<dbReference type="OrthoDB" id="675261at2"/>
<protein>
    <submittedName>
        <fullName evidence="3">Uncharacterized protein</fullName>
    </submittedName>
</protein>
<dbReference type="AlphaFoldDB" id="A0A3E1KER5"/>
<evidence type="ECO:0000256" key="1">
    <source>
        <dbReference type="SAM" id="MobiDB-lite"/>
    </source>
</evidence>
<sequence length="211" mass="23269">MSDPVALTISVLSLAVSAVTAWLTLFRRGTIRMTQSTVIFFGPDAARAGDSAALPKIYLRTLLFATSKRGRVIESMHVSLERSEKRQNFNIWVHGDEKLVRGSGLYVGETGVAANHHFLTPDDGNAFRFSSGRYVLRVHARLLGDSAAKQLFSQELDISPTLASQLDEPGVGLYFDWGPDSSRYLPHVEHRLPSPDPEQFMAAQGLGTNRK</sequence>
<feature type="transmembrane region" description="Helical" evidence="2">
    <location>
        <begin position="6"/>
        <end position="26"/>
    </location>
</feature>
<dbReference type="RefSeq" id="WP_116906728.1">
    <property type="nucleotide sequence ID" value="NZ_JAMBEG010000057.1"/>
</dbReference>
<keyword evidence="2" id="KW-1133">Transmembrane helix</keyword>
<accession>A0A3E1KER5</accession>
<feature type="region of interest" description="Disordered" evidence="1">
    <location>
        <begin position="190"/>
        <end position="211"/>
    </location>
</feature>
<evidence type="ECO:0000313" key="3">
    <source>
        <dbReference type="EMBL" id="RFF37054.1"/>
    </source>
</evidence>
<proteinExistence type="predicted"/>
<dbReference type="EMBL" id="QUZM01000057">
    <property type="protein sequence ID" value="RFF37054.1"/>
    <property type="molecule type" value="Genomic_DNA"/>
</dbReference>
<reference evidence="3 4" key="1">
    <citation type="submission" date="2018-08" db="EMBL/GenBank/DDBJ databases">
        <title>Genome sequencing of X. nasturtii WHRI 8984.</title>
        <authorList>
            <person name="Studholme D.J."/>
            <person name="Mchugh J."/>
            <person name="Vicente J."/>
        </authorList>
    </citation>
    <scope>NUCLEOTIDE SEQUENCE [LARGE SCALE GENOMIC DNA]</scope>
    <source>
        <strain evidence="3 4">WHRI 8984</strain>
    </source>
</reference>
<dbReference type="Proteomes" id="UP000259570">
    <property type="component" value="Unassembled WGS sequence"/>
</dbReference>
<evidence type="ECO:0000256" key="2">
    <source>
        <dbReference type="SAM" id="Phobius"/>
    </source>
</evidence>
<evidence type="ECO:0000313" key="4">
    <source>
        <dbReference type="Proteomes" id="UP000259570"/>
    </source>
</evidence>